<dbReference type="Pfam" id="PF00270">
    <property type="entry name" value="DEAD"/>
    <property type="match status" value="1"/>
</dbReference>
<dbReference type="Pfam" id="PF01966">
    <property type="entry name" value="HD"/>
    <property type="match status" value="1"/>
</dbReference>
<keyword evidence="7" id="KW-0347">Helicase</keyword>
<evidence type="ECO:0000256" key="3">
    <source>
        <dbReference type="ARBA" id="ARBA00022722"/>
    </source>
</evidence>
<feature type="domain" description="Helicase C-terminal" evidence="10">
    <location>
        <begin position="487"/>
        <end position="647"/>
    </location>
</feature>
<dbReference type="InterPro" id="IPR006474">
    <property type="entry name" value="Helicase_Cas3_CRISPR-ass_core"/>
</dbReference>
<feature type="domain" description="HD Cas3-type" evidence="11">
    <location>
        <begin position="9"/>
        <end position="212"/>
    </location>
</feature>
<dbReference type="RefSeq" id="WP_380429473.1">
    <property type="nucleotide sequence ID" value="NZ_JBHSAC010000011.1"/>
</dbReference>
<evidence type="ECO:0000256" key="7">
    <source>
        <dbReference type="ARBA" id="ARBA00022806"/>
    </source>
</evidence>
<dbReference type="EMBL" id="JBHSAC010000011">
    <property type="protein sequence ID" value="MFC3931437.1"/>
    <property type="molecule type" value="Genomic_DNA"/>
</dbReference>
<dbReference type="CDD" id="cd09641">
    <property type="entry name" value="Cas3''_I"/>
    <property type="match status" value="1"/>
</dbReference>
<dbReference type="Pfam" id="PF22590">
    <property type="entry name" value="Cas3-like_C_2"/>
    <property type="match status" value="1"/>
</dbReference>
<dbReference type="NCBIfam" id="TIGR01587">
    <property type="entry name" value="cas3_core"/>
    <property type="match status" value="1"/>
</dbReference>
<dbReference type="SUPFAM" id="SSF109604">
    <property type="entry name" value="HD-domain/PDEase-like"/>
    <property type="match status" value="1"/>
</dbReference>
<dbReference type="InterPro" id="IPR011545">
    <property type="entry name" value="DEAD/DEAH_box_helicase_dom"/>
</dbReference>
<evidence type="ECO:0000256" key="1">
    <source>
        <dbReference type="ARBA" id="ARBA00006847"/>
    </source>
</evidence>
<reference evidence="13" key="1">
    <citation type="journal article" date="2019" name="Int. J. Syst. Evol. Microbiol.">
        <title>The Global Catalogue of Microorganisms (GCM) 10K type strain sequencing project: providing services to taxonomists for standard genome sequencing and annotation.</title>
        <authorList>
            <consortium name="The Broad Institute Genomics Platform"/>
            <consortium name="The Broad Institute Genome Sequencing Center for Infectious Disease"/>
            <person name="Wu L."/>
            <person name="Ma J."/>
        </authorList>
    </citation>
    <scope>NUCLEOTIDE SEQUENCE [LARGE SCALE GENOMIC DNA]</scope>
    <source>
        <strain evidence="13">CCUG 58728</strain>
    </source>
</reference>
<dbReference type="PANTHER" id="PTHR24031">
    <property type="entry name" value="RNA HELICASE"/>
    <property type="match status" value="1"/>
</dbReference>
<evidence type="ECO:0000256" key="4">
    <source>
        <dbReference type="ARBA" id="ARBA00022723"/>
    </source>
</evidence>
<protein>
    <submittedName>
        <fullName evidence="12">CRISPR-associated helicase Cas3</fullName>
    </submittedName>
</protein>
<keyword evidence="3" id="KW-0540">Nuclease</keyword>
<keyword evidence="8" id="KW-0067">ATP-binding</keyword>
<evidence type="ECO:0000256" key="6">
    <source>
        <dbReference type="ARBA" id="ARBA00022801"/>
    </source>
</evidence>
<keyword evidence="5" id="KW-0547">Nucleotide-binding</keyword>
<dbReference type="InterPro" id="IPR006483">
    <property type="entry name" value="CRISPR-assoc_Cas3_HD"/>
</dbReference>
<dbReference type="PROSITE" id="PS51643">
    <property type="entry name" value="HD_CAS3"/>
    <property type="match status" value="1"/>
</dbReference>
<keyword evidence="9" id="KW-0051">Antiviral defense</keyword>
<evidence type="ECO:0000313" key="13">
    <source>
        <dbReference type="Proteomes" id="UP001595901"/>
    </source>
</evidence>
<organism evidence="12 13">
    <name type="scientific">Streptococcus dentapri</name>
    <dbReference type="NCBI Taxonomy" id="573564"/>
    <lineage>
        <taxon>Bacteria</taxon>
        <taxon>Bacillati</taxon>
        <taxon>Bacillota</taxon>
        <taxon>Bacilli</taxon>
        <taxon>Lactobacillales</taxon>
        <taxon>Streptococcaceae</taxon>
        <taxon>Streptococcus</taxon>
    </lineage>
</organism>
<dbReference type="PROSITE" id="PS51194">
    <property type="entry name" value="HELICASE_CTER"/>
    <property type="match status" value="1"/>
</dbReference>
<proteinExistence type="inferred from homology"/>
<dbReference type="CDD" id="cd17930">
    <property type="entry name" value="DEXHc_cas3"/>
    <property type="match status" value="1"/>
</dbReference>
<comment type="similarity">
    <text evidence="1">In the N-terminal section; belongs to the CRISPR-associated nuclease Cas3-HD family.</text>
</comment>
<comment type="caution">
    <text evidence="12">The sequence shown here is derived from an EMBL/GenBank/DDBJ whole genome shotgun (WGS) entry which is preliminary data.</text>
</comment>
<dbReference type="InterPro" id="IPR001650">
    <property type="entry name" value="Helicase_C-like"/>
</dbReference>
<evidence type="ECO:0000256" key="2">
    <source>
        <dbReference type="ARBA" id="ARBA00009046"/>
    </source>
</evidence>
<dbReference type="InterPro" id="IPR038257">
    <property type="entry name" value="CRISPR-assoc_Cas3_HD_sf"/>
</dbReference>
<evidence type="ECO:0000259" key="11">
    <source>
        <dbReference type="PROSITE" id="PS51643"/>
    </source>
</evidence>
<dbReference type="Gene3D" id="3.40.50.300">
    <property type="entry name" value="P-loop containing nucleotide triphosphate hydrolases"/>
    <property type="match status" value="2"/>
</dbReference>
<keyword evidence="13" id="KW-1185">Reference proteome</keyword>
<evidence type="ECO:0000256" key="9">
    <source>
        <dbReference type="ARBA" id="ARBA00023118"/>
    </source>
</evidence>
<keyword evidence="4" id="KW-0479">Metal-binding</keyword>
<accession>A0ABV8CZH2</accession>
<gene>
    <name evidence="12" type="primary">cas3</name>
    <name evidence="12" type="ORF">ACFOSE_01295</name>
</gene>
<evidence type="ECO:0000256" key="8">
    <source>
        <dbReference type="ARBA" id="ARBA00022840"/>
    </source>
</evidence>
<dbReference type="SMART" id="SM00490">
    <property type="entry name" value="HELICc"/>
    <property type="match status" value="1"/>
</dbReference>
<dbReference type="Gene3D" id="1.10.3210.30">
    <property type="match status" value="1"/>
</dbReference>
<dbReference type="InterPro" id="IPR006674">
    <property type="entry name" value="HD_domain"/>
</dbReference>
<name>A0ABV8CZH2_9STRE</name>
<dbReference type="Proteomes" id="UP001595901">
    <property type="component" value="Unassembled WGS sequence"/>
</dbReference>
<keyword evidence="6" id="KW-0378">Hydrolase</keyword>
<dbReference type="SUPFAM" id="SSF52540">
    <property type="entry name" value="P-loop containing nucleoside triphosphate hydrolases"/>
    <property type="match status" value="1"/>
</dbReference>
<evidence type="ECO:0000256" key="5">
    <source>
        <dbReference type="ARBA" id="ARBA00022741"/>
    </source>
</evidence>
<evidence type="ECO:0000313" key="12">
    <source>
        <dbReference type="EMBL" id="MFC3931437.1"/>
    </source>
</evidence>
<comment type="similarity">
    <text evidence="2">In the central section; belongs to the CRISPR-associated helicase Cas3 family.</text>
</comment>
<evidence type="ECO:0000259" key="10">
    <source>
        <dbReference type="PROSITE" id="PS51194"/>
    </source>
</evidence>
<sequence length="797" mass="91800">MILAHYERKTEKKQSLEEHSFNVANEAREDADPIGQGDVLFLLGLYHDLGKADRKFQDKLTKNPAMHVDHSYAGAKYLFEKIKICLSAKDVDKTTRLQFNDSIVYVISAHHGMYDIFDEEAELYAYNKLRNRIARPMSDYHFDSDVKHYAAFLESKLKDYGYQHLDDLILKAFDNFQEAWSKLSIHDDSEHDYYSACFVRLYLSFLKNADILDTVNAYGLLVNPLKQEEKIKLNESYLEAIEKKYRSFAHPTTKLNIIRTQISARVKNRGENDSTGIYRLDLPTGAGKTNLSMRYAFHQLVDQNKSRFFYITPFLSVLEQNAAEIRKITGDAGVLEHHSNVIRQTDDNDEKETLMSDYLIDSWDSQIVLTSMVQFFQTLFKTKSSNIRRFSSLINSVLILDEVQSLPIEVTTLFNLTMNFLNKVMNTTIILCTATQPVYDSAVIGHRISCGGRNSESADIVDLKHDEKEVFSRTELRKFDEDNQNSRLSDLLDFVLKNDESTLAIFNTKRTVDTFYTMLEELTERPIYQLSTNMCAQHRLDIISEIKQQLKDDIPIICISTQLIEAGVDVDFNRVIRSYAGIDSIVQASGRCNREGKRDKGQVTLVNLTSEEENISQLKEIKAKKDATEVILHKITSPIEVSVLNRNFFEYYYANNQDSMDYPLEHDGESVYDYLSDNSYQYRKKFKGKLKQAFKTAGLKMNLINNDTIGVLVPYGDAIEKLLTLEELCEYDYPSEEDYQAIKGLLKELQPYTVNVREHDQILEATKSYLNGQIQVLSDGYYDEKKGITSERGSFLM</sequence>
<dbReference type="NCBIfam" id="TIGR01596">
    <property type="entry name" value="cas3_HD"/>
    <property type="match status" value="1"/>
</dbReference>
<dbReference type="InterPro" id="IPR027417">
    <property type="entry name" value="P-loop_NTPase"/>
</dbReference>
<dbReference type="InterPro" id="IPR054712">
    <property type="entry name" value="Cas3-like_dom"/>
</dbReference>